<evidence type="ECO:0000259" key="4">
    <source>
        <dbReference type="PROSITE" id="PS50977"/>
    </source>
</evidence>
<dbReference type="SUPFAM" id="SSF46689">
    <property type="entry name" value="Homeodomain-like"/>
    <property type="match status" value="1"/>
</dbReference>
<dbReference type="AlphaFoldDB" id="A0A382EY28"/>
<dbReference type="GO" id="GO:0000976">
    <property type="term" value="F:transcription cis-regulatory region binding"/>
    <property type="evidence" value="ECO:0007669"/>
    <property type="project" value="TreeGrafter"/>
</dbReference>
<keyword evidence="1" id="KW-0805">Transcription regulation</keyword>
<gene>
    <name evidence="5" type="ORF">METZ01_LOCUS208116</name>
</gene>
<feature type="domain" description="HTH tetR-type" evidence="4">
    <location>
        <begin position="54"/>
        <end position="114"/>
    </location>
</feature>
<dbReference type="Gene3D" id="1.10.10.60">
    <property type="entry name" value="Homeodomain-like"/>
    <property type="match status" value="1"/>
</dbReference>
<proteinExistence type="predicted"/>
<dbReference type="PANTHER" id="PTHR30055:SF240">
    <property type="entry name" value="HTH-TYPE TRANSCRIPTIONAL REGULATOR ACRR"/>
    <property type="match status" value="1"/>
</dbReference>
<keyword evidence="3" id="KW-0804">Transcription</keyword>
<organism evidence="5">
    <name type="scientific">marine metagenome</name>
    <dbReference type="NCBI Taxonomy" id="408172"/>
    <lineage>
        <taxon>unclassified sequences</taxon>
        <taxon>metagenomes</taxon>
        <taxon>ecological metagenomes</taxon>
    </lineage>
</organism>
<dbReference type="GO" id="GO:0003700">
    <property type="term" value="F:DNA-binding transcription factor activity"/>
    <property type="evidence" value="ECO:0007669"/>
    <property type="project" value="TreeGrafter"/>
</dbReference>
<dbReference type="InterPro" id="IPR036271">
    <property type="entry name" value="Tet_transcr_reg_TetR-rel_C_sf"/>
</dbReference>
<evidence type="ECO:0000256" key="1">
    <source>
        <dbReference type="ARBA" id="ARBA00023015"/>
    </source>
</evidence>
<dbReference type="InterPro" id="IPR001647">
    <property type="entry name" value="HTH_TetR"/>
</dbReference>
<evidence type="ECO:0000313" key="5">
    <source>
        <dbReference type="EMBL" id="SVB55262.1"/>
    </source>
</evidence>
<evidence type="ECO:0000256" key="2">
    <source>
        <dbReference type="ARBA" id="ARBA00023125"/>
    </source>
</evidence>
<dbReference type="InterPro" id="IPR050109">
    <property type="entry name" value="HTH-type_TetR-like_transc_reg"/>
</dbReference>
<dbReference type="PROSITE" id="PS50977">
    <property type="entry name" value="HTH_TETR_2"/>
    <property type="match status" value="1"/>
</dbReference>
<keyword evidence="2" id="KW-0238">DNA-binding</keyword>
<dbReference type="Pfam" id="PF00440">
    <property type="entry name" value="TetR_N"/>
    <property type="match status" value="1"/>
</dbReference>
<name>A0A382EY28_9ZZZZ</name>
<dbReference type="SUPFAM" id="SSF48498">
    <property type="entry name" value="Tetracyclin repressor-like, C-terminal domain"/>
    <property type="match status" value="1"/>
</dbReference>
<dbReference type="EMBL" id="UINC01046800">
    <property type="protein sequence ID" value="SVB55262.1"/>
    <property type="molecule type" value="Genomic_DNA"/>
</dbReference>
<dbReference type="Gene3D" id="1.10.357.10">
    <property type="entry name" value="Tetracycline Repressor, domain 2"/>
    <property type="match status" value="1"/>
</dbReference>
<protein>
    <recommendedName>
        <fullName evidence="4">HTH tetR-type domain-containing protein</fullName>
    </recommendedName>
</protein>
<evidence type="ECO:0000256" key="3">
    <source>
        <dbReference type="ARBA" id="ARBA00023163"/>
    </source>
</evidence>
<accession>A0A382EY28</accession>
<sequence>MDPKPPKIELAKWPVNTSIEAFRAEWILEGEPLWNSVFEMHKDKMQIKNAKVAIPNLEKILMATFRLANSRGFQAMSLRELKRETGISMGGLYAYIGSKNDLASVIAGVLLKYMEKIIGGLSNEDLAPVDYLRAMVFGEIYTMEMLHPWYNFCFMEVKGLPREQQQNVTDTELRFESIVINIINVGVEKGQFICTNPELLASQVAAQLQQWHLKHWKFKRREVTTEEYARFVFDSLLLRLGVNDSFEHLPGLNARQFG</sequence>
<dbReference type="InterPro" id="IPR009057">
    <property type="entry name" value="Homeodomain-like_sf"/>
</dbReference>
<dbReference type="PANTHER" id="PTHR30055">
    <property type="entry name" value="HTH-TYPE TRANSCRIPTIONAL REGULATOR RUTR"/>
    <property type="match status" value="1"/>
</dbReference>
<reference evidence="5" key="1">
    <citation type="submission" date="2018-05" db="EMBL/GenBank/DDBJ databases">
        <authorList>
            <person name="Lanie J.A."/>
            <person name="Ng W.-L."/>
            <person name="Kazmierczak K.M."/>
            <person name="Andrzejewski T.M."/>
            <person name="Davidsen T.M."/>
            <person name="Wayne K.J."/>
            <person name="Tettelin H."/>
            <person name="Glass J.I."/>
            <person name="Rusch D."/>
            <person name="Podicherti R."/>
            <person name="Tsui H.-C.T."/>
            <person name="Winkler M.E."/>
        </authorList>
    </citation>
    <scope>NUCLEOTIDE SEQUENCE</scope>
</reference>